<evidence type="ECO:0000256" key="2">
    <source>
        <dbReference type="ARBA" id="ARBA00022553"/>
    </source>
</evidence>
<dbReference type="Gene3D" id="3.40.47.10">
    <property type="match status" value="1"/>
</dbReference>
<dbReference type="Pfam" id="PF00698">
    <property type="entry name" value="Acyl_transf_1"/>
    <property type="match status" value="1"/>
</dbReference>
<dbReference type="CDD" id="cd00833">
    <property type="entry name" value="PKS"/>
    <property type="match status" value="1"/>
</dbReference>
<sequence length="807" mass="85062">EAGLRDHAARLAAHLADHPETASADVAFTQLTSRTVWPRRLALPGGSHDEQLTALRAVAAGDQPADAVHGTVAEERPMVFLFPGQGGQWVGMGRRLAEESEHFRDELDACDRALRQYTEVPLHSVLSGEVPMDRIDVVQPAMFAVMVSLAGLWRAHGVHPAAVVGQSLGEIAAATVAGGLSLEDGALLVTAFSKAQALIQGRGEMVAVALSPEETEALLAEWALDLEVAVVNGPRATVVSGDPQAAAALTVKLAERGVRSRLLPIGIAAHSRQIDEVRDYMLRELAPIRPRTGDVPMYASAVGGLVGTGTLDAAYWYRSLRGTARFEKAMTQALHDGHRLFAEMGPHPVLTPGAEDTVAHADLDAVVLDTMRRDDDGIDGHLRALAGAHAHGATPDWAAVLAGAGRVALPGYRLESDTEDTAAGDGGLRERLLPLEPARRLAELLDVVVQQLAGLPGGGTSGSVRPGADFRSLGVDSLGALALRNRVNEATGLRLPATAVFDHPSPEALAEEMHRRLFGEAEALPDTAVGAPVDQDDPIAIVGMACRLPGGADSPEHLWELLEGGRDAIAAFPDDRGWDLEALYDADAGRPGTFYQREAGLLDGVDRFDAGFFGISPREALAMDPQQRLLLETSWEALERSGIAPTTLRGSRTGVFTGVMNLPYGQPLHQASSELEGYVLTGTASSVVSGRLSYLLGLEGPAVSVDTACSSSLVALHLACQSLRQGECDLAFASGATVMAEPGMFIEFSRQRALSPDGRSKAFSADADGFGMSEGVGVLVVERLSDARRNGHNVLAVVRGSAVNQDG</sequence>
<evidence type="ECO:0000313" key="9">
    <source>
        <dbReference type="EMBL" id="OEV11780.1"/>
    </source>
</evidence>
<dbReference type="InterPro" id="IPR036736">
    <property type="entry name" value="ACP-like_sf"/>
</dbReference>
<evidence type="ECO:0000256" key="6">
    <source>
        <dbReference type="ARBA" id="ARBA00023315"/>
    </source>
</evidence>
<dbReference type="SMART" id="SM01294">
    <property type="entry name" value="PKS_PP_betabranch"/>
    <property type="match status" value="1"/>
</dbReference>
<dbReference type="InterPro" id="IPR016035">
    <property type="entry name" value="Acyl_Trfase/lysoPLipase"/>
</dbReference>
<dbReference type="SMART" id="SM00825">
    <property type="entry name" value="PKS_KS"/>
    <property type="match status" value="1"/>
</dbReference>
<organism evidence="9 10">
    <name type="scientific">Streptomyces nanshensis</name>
    <dbReference type="NCBI Taxonomy" id="518642"/>
    <lineage>
        <taxon>Bacteria</taxon>
        <taxon>Bacillati</taxon>
        <taxon>Actinomycetota</taxon>
        <taxon>Actinomycetes</taxon>
        <taxon>Kitasatosporales</taxon>
        <taxon>Streptomycetaceae</taxon>
        <taxon>Streptomyces</taxon>
    </lineage>
</organism>
<comment type="caution">
    <text evidence="9">The sequence shown here is derived from an EMBL/GenBank/DDBJ whole genome shotgun (WGS) entry which is preliminary data.</text>
</comment>
<dbReference type="SUPFAM" id="SSF53901">
    <property type="entry name" value="Thiolase-like"/>
    <property type="match status" value="1"/>
</dbReference>
<dbReference type="GO" id="GO:0017000">
    <property type="term" value="P:antibiotic biosynthetic process"/>
    <property type="evidence" value="ECO:0007669"/>
    <property type="project" value="UniProtKB-KW"/>
</dbReference>
<dbReference type="GO" id="GO:0031177">
    <property type="term" value="F:phosphopantetheine binding"/>
    <property type="evidence" value="ECO:0007669"/>
    <property type="project" value="InterPro"/>
</dbReference>
<dbReference type="InterPro" id="IPR001227">
    <property type="entry name" value="Ac_transferase_dom_sf"/>
</dbReference>
<dbReference type="Gene3D" id="1.10.1200.10">
    <property type="entry name" value="ACP-like"/>
    <property type="match status" value="1"/>
</dbReference>
<dbReference type="SUPFAM" id="SSF52151">
    <property type="entry name" value="FabD/lysophospholipase-like"/>
    <property type="match status" value="1"/>
</dbReference>
<feature type="non-terminal residue" evidence="9">
    <location>
        <position position="1"/>
    </location>
</feature>
<dbReference type="PANTHER" id="PTHR43775">
    <property type="entry name" value="FATTY ACID SYNTHASE"/>
    <property type="match status" value="1"/>
</dbReference>
<evidence type="ECO:0000256" key="5">
    <source>
        <dbReference type="ARBA" id="ARBA00023268"/>
    </source>
</evidence>
<name>A0A1E7L6I8_9ACTN</name>
<keyword evidence="2" id="KW-0597">Phosphoprotein</keyword>
<dbReference type="Pfam" id="PF00550">
    <property type="entry name" value="PP-binding"/>
    <property type="match status" value="1"/>
</dbReference>
<dbReference type="SUPFAM" id="SSF55048">
    <property type="entry name" value="Probable ACP-binding domain of malonyl-CoA ACP transacylase"/>
    <property type="match status" value="1"/>
</dbReference>
<dbReference type="PROSITE" id="PS52004">
    <property type="entry name" value="KS3_2"/>
    <property type="match status" value="1"/>
</dbReference>
<dbReference type="InterPro" id="IPR014030">
    <property type="entry name" value="Ketoacyl_synth_N"/>
</dbReference>
<keyword evidence="1" id="KW-0596">Phosphopantetheine</keyword>
<gene>
    <name evidence="9" type="ORF">AN218_11405</name>
</gene>
<dbReference type="SMART" id="SM00823">
    <property type="entry name" value="PKS_PP"/>
    <property type="match status" value="1"/>
</dbReference>
<dbReference type="EMBL" id="LJGW01000189">
    <property type="protein sequence ID" value="OEV11780.1"/>
    <property type="molecule type" value="Genomic_DNA"/>
</dbReference>
<dbReference type="InterPro" id="IPR016039">
    <property type="entry name" value="Thiolase-like"/>
</dbReference>
<dbReference type="Gene3D" id="3.40.366.10">
    <property type="entry name" value="Malonyl-Coenzyme A Acyl Carrier Protein, domain 2"/>
    <property type="match status" value="1"/>
</dbReference>
<dbReference type="AlphaFoldDB" id="A0A1E7L6I8"/>
<dbReference type="RefSeq" id="WP_141747532.1">
    <property type="nucleotide sequence ID" value="NZ_LJGW01000189.1"/>
</dbReference>
<proteinExistence type="predicted"/>
<dbReference type="Proteomes" id="UP000176005">
    <property type="component" value="Unassembled WGS sequence"/>
</dbReference>
<evidence type="ECO:0000256" key="4">
    <source>
        <dbReference type="ARBA" id="ARBA00023194"/>
    </source>
</evidence>
<evidence type="ECO:0000313" key="10">
    <source>
        <dbReference type="Proteomes" id="UP000176005"/>
    </source>
</evidence>
<feature type="domain" description="Carrier" evidence="7">
    <location>
        <begin position="439"/>
        <end position="517"/>
    </location>
</feature>
<dbReference type="InterPro" id="IPR020841">
    <property type="entry name" value="PKS_Beta-ketoAc_synthase_dom"/>
</dbReference>
<accession>A0A1E7L6I8</accession>
<protein>
    <submittedName>
        <fullName evidence="9">Mycocerosate synthase</fullName>
    </submittedName>
</protein>
<dbReference type="Pfam" id="PF22621">
    <property type="entry name" value="CurL-like_PKS_C"/>
    <property type="match status" value="1"/>
</dbReference>
<evidence type="ECO:0000259" key="8">
    <source>
        <dbReference type="PROSITE" id="PS52004"/>
    </source>
</evidence>
<dbReference type="GO" id="GO:0004315">
    <property type="term" value="F:3-oxoacyl-[acyl-carrier-protein] synthase activity"/>
    <property type="evidence" value="ECO:0007669"/>
    <property type="project" value="InterPro"/>
</dbReference>
<dbReference type="InterPro" id="IPR016036">
    <property type="entry name" value="Malonyl_transacylase_ACP-bd"/>
</dbReference>
<dbReference type="InterPro" id="IPR050091">
    <property type="entry name" value="PKS_NRPS_Biosynth_Enz"/>
</dbReference>
<reference evidence="9 10" key="1">
    <citation type="journal article" date="2016" name="Front. Microbiol.">
        <title>Comparative Genomics Analysis of Streptomyces Species Reveals Their Adaptation to the Marine Environment and Their Diversity at the Genomic Level.</title>
        <authorList>
            <person name="Tian X."/>
            <person name="Zhang Z."/>
            <person name="Yang T."/>
            <person name="Chen M."/>
            <person name="Li J."/>
            <person name="Chen F."/>
            <person name="Yang J."/>
            <person name="Li W."/>
            <person name="Zhang B."/>
            <person name="Zhang Z."/>
            <person name="Wu J."/>
            <person name="Zhang C."/>
            <person name="Long L."/>
            <person name="Xiao J."/>
        </authorList>
    </citation>
    <scope>NUCLEOTIDE SEQUENCE [LARGE SCALE GENOMIC DNA]</scope>
    <source>
        <strain evidence="9 10">SCSIO 10429</strain>
    </source>
</reference>
<dbReference type="PANTHER" id="PTHR43775:SF51">
    <property type="entry name" value="INACTIVE PHENOLPHTHIOCEROL SYNTHESIS POLYKETIDE SYNTHASE TYPE I PKS1-RELATED"/>
    <property type="match status" value="1"/>
</dbReference>
<dbReference type="InterPro" id="IPR020806">
    <property type="entry name" value="PKS_PP-bd"/>
</dbReference>
<dbReference type="Gene3D" id="3.30.70.3290">
    <property type="match status" value="1"/>
</dbReference>
<dbReference type="SMART" id="SM00827">
    <property type="entry name" value="PKS_AT"/>
    <property type="match status" value="1"/>
</dbReference>
<dbReference type="InterPro" id="IPR018201">
    <property type="entry name" value="Ketoacyl_synth_AS"/>
</dbReference>
<dbReference type="SUPFAM" id="SSF47336">
    <property type="entry name" value="ACP-like"/>
    <property type="match status" value="1"/>
</dbReference>
<feature type="domain" description="Ketosynthase family 3 (KS3)" evidence="8">
    <location>
        <begin position="536"/>
        <end position="807"/>
    </location>
</feature>
<dbReference type="PROSITE" id="PS50075">
    <property type="entry name" value="CARRIER"/>
    <property type="match status" value="1"/>
</dbReference>
<keyword evidence="5" id="KW-0511">Multifunctional enzyme</keyword>
<dbReference type="PROSITE" id="PS00012">
    <property type="entry name" value="PHOSPHOPANTETHEINE"/>
    <property type="match status" value="1"/>
</dbReference>
<evidence type="ECO:0000259" key="7">
    <source>
        <dbReference type="PROSITE" id="PS50075"/>
    </source>
</evidence>
<evidence type="ECO:0000256" key="3">
    <source>
        <dbReference type="ARBA" id="ARBA00022679"/>
    </source>
</evidence>
<keyword evidence="6" id="KW-0012">Acyltransferase</keyword>
<dbReference type="InterPro" id="IPR006162">
    <property type="entry name" value="Ppantetheine_attach_site"/>
</dbReference>
<dbReference type="InterPro" id="IPR014043">
    <property type="entry name" value="Acyl_transferase_dom"/>
</dbReference>
<feature type="non-terminal residue" evidence="9">
    <location>
        <position position="807"/>
    </location>
</feature>
<dbReference type="InterPro" id="IPR009081">
    <property type="entry name" value="PP-bd_ACP"/>
</dbReference>
<dbReference type="GO" id="GO:0006633">
    <property type="term" value="P:fatty acid biosynthetic process"/>
    <property type="evidence" value="ECO:0007669"/>
    <property type="project" value="InterPro"/>
</dbReference>
<keyword evidence="4" id="KW-0045">Antibiotic biosynthesis</keyword>
<dbReference type="GO" id="GO:0004312">
    <property type="term" value="F:fatty acid synthase activity"/>
    <property type="evidence" value="ECO:0007669"/>
    <property type="project" value="TreeGrafter"/>
</dbReference>
<dbReference type="Pfam" id="PF00109">
    <property type="entry name" value="ketoacyl-synt"/>
    <property type="match status" value="1"/>
</dbReference>
<evidence type="ECO:0000256" key="1">
    <source>
        <dbReference type="ARBA" id="ARBA00022450"/>
    </source>
</evidence>
<dbReference type="PROSITE" id="PS00606">
    <property type="entry name" value="KS3_1"/>
    <property type="match status" value="1"/>
</dbReference>
<keyword evidence="10" id="KW-1185">Reference proteome</keyword>
<keyword evidence="3" id="KW-0808">Transferase</keyword>